<comment type="caution">
    <text evidence="1">The sequence shown here is derived from an EMBL/GenBank/DDBJ whole genome shotgun (WGS) entry which is preliminary data.</text>
</comment>
<protein>
    <submittedName>
        <fullName evidence="1">Uncharacterized protein</fullName>
    </submittedName>
</protein>
<gene>
    <name evidence="1" type="ORF">S12H4_49801</name>
</gene>
<evidence type="ECO:0000313" key="1">
    <source>
        <dbReference type="EMBL" id="GAJ14769.1"/>
    </source>
</evidence>
<proteinExistence type="predicted"/>
<dbReference type="AlphaFoldDB" id="X1UB93"/>
<name>X1UB93_9ZZZZ</name>
<organism evidence="1">
    <name type="scientific">marine sediment metagenome</name>
    <dbReference type="NCBI Taxonomy" id="412755"/>
    <lineage>
        <taxon>unclassified sequences</taxon>
        <taxon>metagenomes</taxon>
        <taxon>ecological metagenomes</taxon>
    </lineage>
</organism>
<sequence length="64" mass="7241">MQMLKSINNLKVARHFKLSEFACPCCNQVMLHPQLLGKLVELGIPWKDRSILPPDIVVLNITGK</sequence>
<reference evidence="1" key="1">
    <citation type="journal article" date="2014" name="Front. Microbiol.">
        <title>High frequency of phylogenetically diverse reductive dehalogenase-homologous genes in deep subseafloor sedimentary metagenomes.</title>
        <authorList>
            <person name="Kawai M."/>
            <person name="Futagami T."/>
            <person name="Toyoda A."/>
            <person name="Takaki Y."/>
            <person name="Nishi S."/>
            <person name="Hori S."/>
            <person name="Arai W."/>
            <person name="Tsubouchi T."/>
            <person name="Morono Y."/>
            <person name="Uchiyama I."/>
            <person name="Ito T."/>
            <person name="Fujiyama A."/>
            <person name="Inagaki F."/>
            <person name="Takami H."/>
        </authorList>
    </citation>
    <scope>NUCLEOTIDE SEQUENCE</scope>
    <source>
        <strain evidence="1">Expedition CK06-06</strain>
    </source>
</reference>
<dbReference type="EMBL" id="BARW01031284">
    <property type="protein sequence ID" value="GAJ14769.1"/>
    <property type="molecule type" value="Genomic_DNA"/>
</dbReference>
<accession>X1UB93</accession>